<evidence type="ECO:0000256" key="4">
    <source>
        <dbReference type="PROSITE-ProRule" id="PRU01161"/>
    </source>
</evidence>
<evidence type="ECO:0000256" key="2">
    <source>
        <dbReference type="ARBA" id="ARBA00022963"/>
    </source>
</evidence>
<dbReference type="InterPro" id="IPR016035">
    <property type="entry name" value="Acyl_Trfase/lysoPLipase"/>
</dbReference>
<dbReference type="Gene3D" id="3.40.1090.10">
    <property type="entry name" value="Cytosolic phospholipase A2 catalytic domain"/>
    <property type="match status" value="2"/>
</dbReference>
<dbReference type="GO" id="GO:0016042">
    <property type="term" value="P:lipid catabolic process"/>
    <property type="evidence" value="ECO:0007669"/>
    <property type="project" value="UniProtKB-UniRule"/>
</dbReference>
<dbReference type="RefSeq" id="WP_199703994.1">
    <property type="nucleotide sequence ID" value="NZ_JAEMNV010000003.1"/>
</dbReference>
<dbReference type="AlphaFoldDB" id="A0A934NPZ5"/>
<keyword evidence="7" id="KW-1185">Reference proteome</keyword>
<evidence type="ECO:0000313" key="7">
    <source>
        <dbReference type="Proteomes" id="UP000655868"/>
    </source>
</evidence>
<evidence type="ECO:0000256" key="3">
    <source>
        <dbReference type="ARBA" id="ARBA00023098"/>
    </source>
</evidence>
<dbReference type="EMBL" id="JAEMNV010000003">
    <property type="protein sequence ID" value="MBJ8339279.1"/>
    <property type="molecule type" value="Genomic_DNA"/>
</dbReference>
<evidence type="ECO:0000313" key="6">
    <source>
        <dbReference type="EMBL" id="MBJ8339279.1"/>
    </source>
</evidence>
<evidence type="ECO:0000256" key="1">
    <source>
        <dbReference type="ARBA" id="ARBA00022801"/>
    </source>
</evidence>
<dbReference type="SUPFAM" id="SSF52151">
    <property type="entry name" value="FabD/lysophospholipase-like"/>
    <property type="match status" value="1"/>
</dbReference>
<organism evidence="6 7">
    <name type="scientific">Antrihabitans stalagmiti</name>
    <dbReference type="NCBI Taxonomy" id="2799499"/>
    <lineage>
        <taxon>Bacteria</taxon>
        <taxon>Bacillati</taxon>
        <taxon>Actinomycetota</taxon>
        <taxon>Actinomycetes</taxon>
        <taxon>Mycobacteriales</taxon>
        <taxon>Nocardiaceae</taxon>
        <taxon>Antrihabitans</taxon>
    </lineage>
</organism>
<dbReference type="InterPro" id="IPR050301">
    <property type="entry name" value="NTE"/>
</dbReference>
<accession>A0A934NPZ5</accession>
<dbReference type="Proteomes" id="UP000655868">
    <property type="component" value="Unassembled WGS sequence"/>
</dbReference>
<feature type="short sequence motif" description="DGA/G" evidence="4">
    <location>
        <begin position="189"/>
        <end position="191"/>
    </location>
</feature>
<dbReference type="Pfam" id="PF01734">
    <property type="entry name" value="Patatin"/>
    <property type="match status" value="1"/>
</dbReference>
<feature type="active site" description="Nucleophile" evidence="4">
    <location>
        <position position="42"/>
    </location>
</feature>
<gene>
    <name evidence="6" type="ORF">JGU71_10295</name>
</gene>
<protein>
    <submittedName>
        <fullName evidence="6">Patatin-like phospholipase family protein</fullName>
    </submittedName>
</protein>
<keyword evidence="3 4" id="KW-0443">Lipid metabolism</keyword>
<name>A0A934NPZ5_9NOCA</name>
<proteinExistence type="predicted"/>
<dbReference type="PANTHER" id="PTHR14226:SF57">
    <property type="entry name" value="BLR7027 PROTEIN"/>
    <property type="match status" value="1"/>
</dbReference>
<sequence>MSWGLVLAGGGVTGLAWEAGVIVGLADSGVDLTSADVVVGTSAGSIVGSLVLGGIAPSELAGLVADPERSPLELNGKSKNDGDGGVNAQVFIRWMSVKEFDESSTSAIAQLSLGSRTMTEAAWVEAFTEELGERTWAPSLRIVSVDVETGRRKLWSAADSAPLPSVVASSCAVPGVFPAVEIDGTKYVDGGLWSPTSADLLLDAGLDAVVVVSPLGGSDPMGVAFNRSTDREVAELIERGIDTEVLRPQTPISPLSAFDDSQRIPAFEAGIVDGKAAAERLGRVVGVA</sequence>
<feature type="active site" description="Proton acceptor" evidence="4">
    <location>
        <position position="189"/>
    </location>
</feature>
<dbReference type="GO" id="GO:0016787">
    <property type="term" value="F:hydrolase activity"/>
    <property type="evidence" value="ECO:0007669"/>
    <property type="project" value="UniProtKB-UniRule"/>
</dbReference>
<feature type="short sequence motif" description="GXGXXG" evidence="4">
    <location>
        <begin position="9"/>
        <end position="14"/>
    </location>
</feature>
<keyword evidence="1 4" id="KW-0378">Hydrolase</keyword>
<feature type="domain" description="PNPLA" evidence="5">
    <location>
        <begin position="5"/>
        <end position="202"/>
    </location>
</feature>
<evidence type="ECO:0000259" key="5">
    <source>
        <dbReference type="PROSITE" id="PS51635"/>
    </source>
</evidence>
<dbReference type="PANTHER" id="PTHR14226">
    <property type="entry name" value="NEUROPATHY TARGET ESTERASE/SWISS CHEESE D.MELANOGASTER"/>
    <property type="match status" value="1"/>
</dbReference>
<reference evidence="6" key="1">
    <citation type="submission" date="2020-12" db="EMBL/GenBank/DDBJ databases">
        <title>Antrihabitans popcorni sp. nov. and Antrihabitans auranticaus sp. nov., isolated from a larva cave.</title>
        <authorList>
            <person name="Lee S.D."/>
            <person name="Kim I.S."/>
        </authorList>
    </citation>
    <scope>NUCLEOTIDE SEQUENCE</scope>
    <source>
        <strain evidence="6">YC3-6</strain>
    </source>
</reference>
<comment type="caution">
    <text evidence="6">The sequence shown here is derived from an EMBL/GenBank/DDBJ whole genome shotgun (WGS) entry which is preliminary data.</text>
</comment>
<feature type="short sequence motif" description="GXSXG" evidence="4">
    <location>
        <begin position="40"/>
        <end position="44"/>
    </location>
</feature>
<dbReference type="PROSITE" id="PS51635">
    <property type="entry name" value="PNPLA"/>
    <property type="match status" value="1"/>
</dbReference>
<keyword evidence="2 4" id="KW-0442">Lipid degradation</keyword>
<dbReference type="InterPro" id="IPR002641">
    <property type="entry name" value="PNPLA_dom"/>
</dbReference>